<feature type="transmembrane region" description="Helical" evidence="1">
    <location>
        <begin position="41"/>
        <end position="60"/>
    </location>
</feature>
<keyword evidence="1" id="KW-0812">Transmembrane</keyword>
<accession>A0A5C7G0Y1</accession>
<name>A0A5C7G0Y1_9BURK</name>
<organism evidence="2 3">
    <name type="scientific">Massilia arenae</name>
    <dbReference type="NCBI Taxonomy" id="2603288"/>
    <lineage>
        <taxon>Bacteria</taxon>
        <taxon>Pseudomonadati</taxon>
        <taxon>Pseudomonadota</taxon>
        <taxon>Betaproteobacteria</taxon>
        <taxon>Burkholderiales</taxon>
        <taxon>Oxalobacteraceae</taxon>
        <taxon>Telluria group</taxon>
        <taxon>Massilia</taxon>
    </lineage>
</organism>
<evidence type="ECO:0000313" key="2">
    <source>
        <dbReference type="EMBL" id="TXF99179.1"/>
    </source>
</evidence>
<evidence type="ECO:0000313" key="3">
    <source>
        <dbReference type="Proteomes" id="UP000321413"/>
    </source>
</evidence>
<reference evidence="2 3" key="1">
    <citation type="submission" date="2019-08" db="EMBL/GenBank/DDBJ databases">
        <title>Massilia golmudensis sp. nov., isolated from sand in the Qinghai-Tibetan Plateau.</title>
        <authorList>
            <person name="Zhang B."/>
        </authorList>
    </citation>
    <scope>NUCLEOTIDE SEQUENCE [LARGE SCALE GENOMIC DNA]</scope>
    <source>
        <strain evidence="2 3">GEM5</strain>
    </source>
</reference>
<dbReference type="Proteomes" id="UP000321413">
    <property type="component" value="Unassembled WGS sequence"/>
</dbReference>
<dbReference type="AlphaFoldDB" id="A0A5C7G0Y1"/>
<keyword evidence="1" id="KW-1133">Transmembrane helix</keyword>
<comment type="caution">
    <text evidence="2">The sequence shown here is derived from an EMBL/GenBank/DDBJ whole genome shotgun (WGS) entry which is preliminary data.</text>
</comment>
<sequence>MGLATNSSRIGLTGQIDHPCAPPRQQDYNFHMHRLRTTRTLYGWTVLLAFLFGLFVPAISHAVAHATQQPAAAWITEICSASGARHVMVIDDAAQTDTPAVPDMSHCELCCSHQLPQLAPPLQPVPVLALDRERDPYPPLFYRAPRAQHAWTPTQSRGPPSSLS</sequence>
<keyword evidence="1" id="KW-0472">Membrane</keyword>
<dbReference type="EMBL" id="VPFD01000014">
    <property type="protein sequence ID" value="TXF99179.1"/>
    <property type="molecule type" value="Genomic_DNA"/>
</dbReference>
<protein>
    <submittedName>
        <fullName evidence="2">DUF2946 domain-containing protein</fullName>
    </submittedName>
</protein>
<gene>
    <name evidence="2" type="ORF">FVD38_13360</name>
</gene>
<dbReference type="Pfam" id="PF11162">
    <property type="entry name" value="DUF2946"/>
    <property type="match status" value="1"/>
</dbReference>
<evidence type="ECO:0000256" key="1">
    <source>
        <dbReference type="SAM" id="Phobius"/>
    </source>
</evidence>
<proteinExistence type="predicted"/>
<keyword evidence="3" id="KW-1185">Reference proteome</keyword>
<dbReference type="InterPro" id="IPR021333">
    <property type="entry name" value="DUF2946"/>
</dbReference>